<dbReference type="GO" id="GO:0006493">
    <property type="term" value="P:protein O-linked glycosylation"/>
    <property type="evidence" value="ECO:0007669"/>
    <property type="project" value="TreeGrafter"/>
</dbReference>
<evidence type="ECO:0000313" key="3">
    <source>
        <dbReference type="EMBL" id="EPZ34643.1"/>
    </source>
</evidence>
<dbReference type="Proteomes" id="UP000281549">
    <property type="component" value="Unassembled WGS sequence"/>
</dbReference>
<dbReference type="Proteomes" id="UP000030755">
    <property type="component" value="Unassembled WGS sequence"/>
</dbReference>
<name>A0A075B1I5_ROZAC</name>
<proteinExistence type="inferred from homology"/>
<dbReference type="GO" id="GO:0005794">
    <property type="term" value="C:Golgi apparatus"/>
    <property type="evidence" value="ECO:0007669"/>
    <property type="project" value="TreeGrafter"/>
</dbReference>
<organism evidence="3 5">
    <name type="scientific">Rozella allomycis (strain CSF55)</name>
    <dbReference type="NCBI Taxonomy" id="988480"/>
    <lineage>
        <taxon>Eukaryota</taxon>
        <taxon>Fungi</taxon>
        <taxon>Fungi incertae sedis</taxon>
        <taxon>Cryptomycota</taxon>
        <taxon>Cryptomycota incertae sedis</taxon>
        <taxon>Rozella</taxon>
    </lineage>
</organism>
<keyword evidence="2 3" id="KW-0808">Transferase</keyword>
<protein>
    <submittedName>
        <fullName evidence="3">Glycosyl transferase, family 15 domain-containing protein</fullName>
    </submittedName>
    <submittedName>
        <fullName evidence="4">Nucleotide-diphospho-sugar transferase</fullName>
    </submittedName>
</protein>
<evidence type="ECO:0000256" key="1">
    <source>
        <dbReference type="ARBA" id="ARBA00007677"/>
    </source>
</evidence>
<dbReference type="OrthoDB" id="439943at2759"/>
<evidence type="ECO:0000313" key="5">
    <source>
        <dbReference type="Proteomes" id="UP000030755"/>
    </source>
</evidence>
<dbReference type="InterPro" id="IPR029044">
    <property type="entry name" value="Nucleotide-diphossugar_trans"/>
</dbReference>
<keyword evidence="5" id="KW-1185">Reference proteome</keyword>
<reference evidence="6" key="2">
    <citation type="journal article" date="2018" name="Nat. Microbiol.">
        <title>Leveraging single-cell genomics to expand the fungal tree of life.</title>
        <authorList>
            <person name="Ahrendt S.R."/>
            <person name="Quandt C.A."/>
            <person name="Ciobanu D."/>
            <person name="Clum A."/>
            <person name="Salamov A."/>
            <person name="Andreopoulos B."/>
            <person name="Cheng J.F."/>
            <person name="Woyke T."/>
            <person name="Pelin A."/>
            <person name="Henrissat B."/>
            <person name="Reynolds N.K."/>
            <person name="Benny G.L."/>
            <person name="Smith M.E."/>
            <person name="James T.Y."/>
            <person name="Grigoriev I.V."/>
        </authorList>
    </citation>
    <scope>NUCLEOTIDE SEQUENCE [LARGE SCALE GENOMIC DNA]</scope>
    <source>
        <strain evidence="6">CSF55</strain>
    </source>
</reference>
<dbReference type="HOGENOM" id="CLU_1511419_0_0_1"/>
<evidence type="ECO:0000313" key="4">
    <source>
        <dbReference type="EMBL" id="RKP21564.1"/>
    </source>
</evidence>
<dbReference type="EMBL" id="ML004945">
    <property type="protein sequence ID" value="RKP21564.1"/>
    <property type="molecule type" value="Genomic_DNA"/>
</dbReference>
<gene>
    <name evidence="3" type="ORF">O9G_002961</name>
    <name evidence="4" type="ORF">ROZALSC1DRAFT_27050</name>
</gene>
<evidence type="ECO:0000313" key="6">
    <source>
        <dbReference type="Proteomes" id="UP000281549"/>
    </source>
</evidence>
<dbReference type="AlphaFoldDB" id="A0A075B1I5"/>
<dbReference type="Gene3D" id="3.90.550.10">
    <property type="entry name" value="Spore Coat Polysaccharide Biosynthesis Protein SpsA, Chain A"/>
    <property type="match status" value="1"/>
</dbReference>
<dbReference type="EMBL" id="KE560931">
    <property type="protein sequence ID" value="EPZ34643.1"/>
    <property type="molecule type" value="Genomic_DNA"/>
</dbReference>
<dbReference type="GO" id="GO:0000026">
    <property type="term" value="F:alpha-1,2-mannosyltransferase activity"/>
    <property type="evidence" value="ECO:0007669"/>
    <property type="project" value="TreeGrafter"/>
</dbReference>
<dbReference type="STRING" id="988480.A0A075B1I5"/>
<accession>A0A075B1I5</accession>
<dbReference type="InterPro" id="IPR002685">
    <property type="entry name" value="Glyco_trans_15"/>
</dbReference>
<dbReference type="PANTHER" id="PTHR31121:SF14">
    <property type="entry name" value="O-GLYCOSIDE ALPHA-1,2-MANNOSYLTRANSFERASE HOMOLOG 6"/>
    <property type="match status" value="1"/>
</dbReference>
<dbReference type="GO" id="GO:0016020">
    <property type="term" value="C:membrane"/>
    <property type="evidence" value="ECO:0007669"/>
    <property type="project" value="InterPro"/>
</dbReference>
<dbReference type="GO" id="GO:0006487">
    <property type="term" value="P:protein N-linked glycosylation"/>
    <property type="evidence" value="ECO:0007669"/>
    <property type="project" value="TreeGrafter"/>
</dbReference>
<dbReference type="PANTHER" id="PTHR31121">
    <property type="entry name" value="ALPHA-1,2 MANNOSYLTRANSFERASE KTR1"/>
    <property type="match status" value="1"/>
</dbReference>
<reference evidence="4" key="3">
    <citation type="submission" date="2018-08" db="EMBL/GenBank/DDBJ databases">
        <title>Leveraging single-cell genomics to expand the Fungal Tree of Life.</title>
        <authorList>
            <consortium name="DOE Joint Genome Institute"/>
            <person name="Ahrendt S.R."/>
            <person name="Quandt C.A."/>
            <person name="Ciobanu D."/>
            <person name="Clum A."/>
            <person name="Salamov A."/>
            <person name="Andreopoulos B."/>
            <person name="Cheng J.-F."/>
            <person name="Woyke T."/>
            <person name="Pelin A."/>
            <person name="Henrissat B."/>
            <person name="Reynolds N."/>
            <person name="Benny G.L."/>
            <person name="Smith M.E."/>
            <person name="James T.Y."/>
            <person name="Grigoriev I.V."/>
        </authorList>
    </citation>
    <scope>NUCLEOTIDE SEQUENCE</scope>
    <source>
        <strain evidence="4">CSF55</strain>
    </source>
</reference>
<dbReference type="Pfam" id="PF01793">
    <property type="entry name" value="Glyco_transf_15"/>
    <property type="match status" value="1"/>
</dbReference>
<evidence type="ECO:0000256" key="2">
    <source>
        <dbReference type="ARBA" id="ARBA00022679"/>
    </source>
</evidence>
<dbReference type="GO" id="GO:0000032">
    <property type="term" value="P:cell wall mannoprotein biosynthetic process"/>
    <property type="evidence" value="ECO:0007669"/>
    <property type="project" value="TreeGrafter"/>
</dbReference>
<comment type="similarity">
    <text evidence="1">Belongs to the glycosyltransferase 15 family.</text>
</comment>
<reference evidence="3 5" key="1">
    <citation type="journal article" date="2013" name="Curr. Biol.">
        <title>Shared signatures of parasitism and phylogenomics unite Cryptomycota and microsporidia.</title>
        <authorList>
            <person name="James T.Y."/>
            <person name="Pelin A."/>
            <person name="Bonen L."/>
            <person name="Ahrendt S."/>
            <person name="Sain D."/>
            <person name="Corradi N."/>
            <person name="Stajich J.E."/>
        </authorList>
    </citation>
    <scope>NUCLEOTIDE SEQUENCE [LARGE SCALE GENOMIC DNA]</scope>
    <source>
        <strain evidence="3">CSF55</strain>
        <strain evidence="3">CSF55</strain>
    </source>
</reference>
<sequence>MHHRLIRNLDYVWRLEAGSKLTCVIEKDIFAEFQEKNLKYGFAMAMKEFHETVTDFWELTTKPDLIRNDDKSYNLCHFWTNFEIMHIPSFQSISYKEFSDFVDATGLIYTSRLSDGPIRTIGVMRNFKTNEIAHLSDFGYIHTSHSFCPVLDRCYCKDGSMNECTDAFSKEFVKYSNE</sequence>
<dbReference type="SUPFAM" id="SSF53448">
    <property type="entry name" value="Nucleotide-diphospho-sugar transferases"/>
    <property type="match status" value="1"/>
</dbReference>